<dbReference type="Gene3D" id="3.30.420.10">
    <property type="entry name" value="Ribonuclease H-like superfamily/Ribonuclease H"/>
    <property type="match status" value="1"/>
</dbReference>
<proteinExistence type="predicted"/>
<dbReference type="EMBL" id="JAHUZN010000005">
    <property type="protein sequence ID" value="KAG8493957.1"/>
    <property type="molecule type" value="Genomic_DNA"/>
</dbReference>
<sequence length="315" mass="36261">MVDKSFVVDWNKNSDTAYTAVLDESKLWHKRLGHSNYKSLVQLTKRDLIENFSKSIEKEDVCELCQLGKQARLPFPTNKAWRASERLQLIHTDVCGPMKTLSLNDSRYFILSIDDYLRYYWIYFLKHKSEVASVFWKFKAAAETETSCKLKTLRSDNGTEYTSAMFQGFCDKVGIKHQLINIYTLQQNGVSKRKNRSLMDMAKCLLFERNLPKTLWAEAVNTAVYLQNRLPTKALVHKTPFKAWFGFKPSIAHLRVFGCICYAHVPTVKRDKLAKKAQPGILVGYSSVKKGYRVLNPSSNKVFVSRDVVFNEKSG</sequence>
<dbReference type="Proteomes" id="UP000701853">
    <property type="component" value="Chromosome 5"/>
</dbReference>
<organism evidence="2 3">
    <name type="scientific">Gossypium anomalum</name>
    <dbReference type="NCBI Taxonomy" id="47600"/>
    <lineage>
        <taxon>Eukaryota</taxon>
        <taxon>Viridiplantae</taxon>
        <taxon>Streptophyta</taxon>
        <taxon>Embryophyta</taxon>
        <taxon>Tracheophyta</taxon>
        <taxon>Spermatophyta</taxon>
        <taxon>Magnoliopsida</taxon>
        <taxon>eudicotyledons</taxon>
        <taxon>Gunneridae</taxon>
        <taxon>Pentapetalae</taxon>
        <taxon>rosids</taxon>
        <taxon>malvids</taxon>
        <taxon>Malvales</taxon>
        <taxon>Malvaceae</taxon>
        <taxon>Malvoideae</taxon>
        <taxon>Gossypium</taxon>
    </lineage>
</organism>
<evidence type="ECO:0000313" key="2">
    <source>
        <dbReference type="EMBL" id="KAG8493957.1"/>
    </source>
</evidence>
<gene>
    <name evidence="2" type="ORF">CXB51_011293</name>
</gene>
<dbReference type="PANTHER" id="PTHR42648:SF18">
    <property type="entry name" value="RETROTRANSPOSON, UNCLASSIFIED-LIKE PROTEIN"/>
    <property type="match status" value="1"/>
</dbReference>
<dbReference type="GO" id="GO:0003676">
    <property type="term" value="F:nucleic acid binding"/>
    <property type="evidence" value="ECO:0007669"/>
    <property type="project" value="InterPro"/>
</dbReference>
<dbReference type="PROSITE" id="PS50994">
    <property type="entry name" value="INTEGRASE"/>
    <property type="match status" value="1"/>
</dbReference>
<dbReference type="Pfam" id="PF25597">
    <property type="entry name" value="SH3_retrovirus"/>
    <property type="match status" value="1"/>
</dbReference>
<dbReference type="InterPro" id="IPR012337">
    <property type="entry name" value="RNaseH-like_sf"/>
</dbReference>
<dbReference type="GO" id="GO:0015074">
    <property type="term" value="P:DNA integration"/>
    <property type="evidence" value="ECO:0007669"/>
    <property type="project" value="InterPro"/>
</dbReference>
<dbReference type="Pfam" id="PF13976">
    <property type="entry name" value="gag_pre-integrs"/>
    <property type="match status" value="1"/>
</dbReference>
<name>A0A8J6D0B6_9ROSI</name>
<evidence type="ECO:0000313" key="3">
    <source>
        <dbReference type="Proteomes" id="UP000701853"/>
    </source>
</evidence>
<dbReference type="AlphaFoldDB" id="A0A8J6D0B6"/>
<comment type="caution">
    <text evidence="2">The sequence shown here is derived from an EMBL/GenBank/DDBJ whole genome shotgun (WGS) entry which is preliminary data.</text>
</comment>
<dbReference type="OrthoDB" id="1002641at2759"/>
<accession>A0A8J6D0B6</accession>
<keyword evidence="3" id="KW-1185">Reference proteome</keyword>
<dbReference type="InterPro" id="IPR025724">
    <property type="entry name" value="GAG-pre-integrase_dom"/>
</dbReference>
<dbReference type="Pfam" id="PF00665">
    <property type="entry name" value="rve"/>
    <property type="match status" value="1"/>
</dbReference>
<evidence type="ECO:0000259" key="1">
    <source>
        <dbReference type="PROSITE" id="PS50994"/>
    </source>
</evidence>
<dbReference type="InterPro" id="IPR039537">
    <property type="entry name" value="Retrotran_Ty1/copia-like"/>
</dbReference>
<feature type="domain" description="Integrase catalytic" evidence="1">
    <location>
        <begin position="72"/>
        <end position="248"/>
    </location>
</feature>
<dbReference type="InterPro" id="IPR036397">
    <property type="entry name" value="RNaseH_sf"/>
</dbReference>
<dbReference type="InterPro" id="IPR001584">
    <property type="entry name" value="Integrase_cat-core"/>
</dbReference>
<dbReference type="PANTHER" id="PTHR42648">
    <property type="entry name" value="TRANSPOSASE, PUTATIVE-RELATED"/>
    <property type="match status" value="1"/>
</dbReference>
<reference evidence="2 3" key="1">
    <citation type="journal article" date="2021" name="bioRxiv">
        <title>The Gossypium anomalum genome as a resource for cotton improvement and evolutionary analysis of hybrid incompatibility.</title>
        <authorList>
            <person name="Grover C.E."/>
            <person name="Yuan D."/>
            <person name="Arick M.A."/>
            <person name="Miller E.R."/>
            <person name="Hu G."/>
            <person name="Peterson D.G."/>
            <person name="Wendel J.F."/>
            <person name="Udall J.A."/>
        </authorList>
    </citation>
    <scope>NUCLEOTIDE SEQUENCE [LARGE SCALE GENOMIC DNA]</scope>
    <source>
        <strain evidence="2">JFW-Udall</strain>
        <tissue evidence="2">Leaf</tissue>
    </source>
</reference>
<dbReference type="SUPFAM" id="SSF53098">
    <property type="entry name" value="Ribonuclease H-like"/>
    <property type="match status" value="1"/>
</dbReference>
<dbReference type="InterPro" id="IPR057670">
    <property type="entry name" value="SH3_retrovirus"/>
</dbReference>
<protein>
    <recommendedName>
        <fullName evidence="1">Integrase catalytic domain-containing protein</fullName>
    </recommendedName>
</protein>